<gene>
    <name evidence="2" type="ORF">DFR70_10749</name>
</gene>
<evidence type="ECO:0000313" key="2">
    <source>
        <dbReference type="EMBL" id="PXX62182.1"/>
    </source>
</evidence>
<feature type="compositionally biased region" description="Basic and acidic residues" evidence="1">
    <location>
        <begin position="216"/>
        <end position="225"/>
    </location>
</feature>
<feature type="compositionally biased region" description="Basic residues" evidence="1">
    <location>
        <begin position="205"/>
        <end position="215"/>
    </location>
</feature>
<dbReference type="AlphaFoldDB" id="A0A318K2E0"/>
<dbReference type="EMBL" id="QJKF01000007">
    <property type="protein sequence ID" value="PXX62182.1"/>
    <property type="molecule type" value="Genomic_DNA"/>
</dbReference>
<evidence type="ECO:0000313" key="3">
    <source>
        <dbReference type="Proteomes" id="UP000247569"/>
    </source>
</evidence>
<comment type="caution">
    <text evidence="2">The sequence shown here is derived from an EMBL/GenBank/DDBJ whole genome shotgun (WGS) entry which is preliminary data.</text>
</comment>
<keyword evidence="3" id="KW-1185">Reference proteome</keyword>
<evidence type="ECO:0000256" key="1">
    <source>
        <dbReference type="SAM" id="MobiDB-lite"/>
    </source>
</evidence>
<dbReference type="Proteomes" id="UP000247569">
    <property type="component" value="Unassembled WGS sequence"/>
</dbReference>
<organism evidence="2 3">
    <name type="scientific">Nocardia tenerifensis</name>
    <dbReference type="NCBI Taxonomy" id="228006"/>
    <lineage>
        <taxon>Bacteria</taxon>
        <taxon>Bacillati</taxon>
        <taxon>Actinomycetota</taxon>
        <taxon>Actinomycetes</taxon>
        <taxon>Mycobacteriales</taxon>
        <taxon>Nocardiaceae</taxon>
        <taxon>Nocardia</taxon>
    </lineage>
</organism>
<feature type="region of interest" description="Disordered" evidence="1">
    <location>
        <begin position="205"/>
        <end position="230"/>
    </location>
</feature>
<accession>A0A318K2E0</accession>
<sequence length="241" mass="26374">MERSSLPLRPAQRPSVPPSVLYKVRPCRSTFRATPLPLYFLCTPLRAALRSLRRPFVPPIRPAQRPSAWRAGVTPPAVCRAPPATRRAPCAVRRLPCATRCALPRRAPCAAAAHRAPRVACRALPRRAPCAAGRLPRAVRHPPRTERCAPPPCAAAVRRAPPAACRSPCTTARRASAPNALITTVIRLAAPNAGRRGMNRHVAPRLPYRRGPARGRRADGSDRVSRGGRRRVRSRCCRRCG</sequence>
<name>A0A318K2E0_9NOCA</name>
<reference evidence="2 3" key="1">
    <citation type="submission" date="2018-05" db="EMBL/GenBank/DDBJ databases">
        <title>Genomic Encyclopedia of Type Strains, Phase IV (KMG-IV): sequencing the most valuable type-strain genomes for metagenomic binning, comparative biology and taxonomic classification.</title>
        <authorList>
            <person name="Goeker M."/>
        </authorList>
    </citation>
    <scope>NUCLEOTIDE SEQUENCE [LARGE SCALE GENOMIC DNA]</scope>
    <source>
        <strain evidence="2 3">DSM 44704</strain>
    </source>
</reference>
<proteinExistence type="predicted"/>
<protein>
    <submittedName>
        <fullName evidence="2">Uncharacterized protein</fullName>
    </submittedName>
</protein>